<evidence type="ECO:0000313" key="3">
    <source>
        <dbReference type="Proteomes" id="UP001055111"/>
    </source>
</evidence>
<sequence length="158" mass="17251">MSGNDEPTPNLEGGPTTLIASEERLALTAREQETGALRVRTVTHTELHELPVLLHSRTVQVERVAVNRFVDAQFAPHQEGDTLIVPVFEYVPVTELKLLLKEEVRITTVVSTETDVHVAEVQRQQVVVERRVGSAGDWIADPAIPSPGAGDSVSYPAV</sequence>
<gene>
    <name evidence="2" type="ORF">CBA19CS42_40305</name>
</gene>
<comment type="caution">
    <text evidence="2">The sequence shown here is derived from an EMBL/GenBank/DDBJ whole genome shotgun (WGS) entry which is preliminary data.</text>
</comment>
<dbReference type="InterPro" id="IPR019060">
    <property type="entry name" value="DUF2382"/>
</dbReference>
<name>A0AA37MVM5_9BURK</name>
<protein>
    <submittedName>
        <fullName evidence="2">YsnF/AvaK domain-containing protein</fullName>
    </submittedName>
</protein>
<dbReference type="RefSeq" id="WP_238218428.1">
    <property type="nucleotide sequence ID" value="NZ_BPUS01000050.1"/>
</dbReference>
<feature type="domain" description="DUF2382" evidence="1">
    <location>
        <begin position="20"/>
        <end position="128"/>
    </location>
</feature>
<dbReference type="Pfam" id="PF09557">
    <property type="entry name" value="DUF2382"/>
    <property type="match status" value="1"/>
</dbReference>
<dbReference type="EMBL" id="BPUS01000050">
    <property type="protein sequence ID" value="GJH30899.1"/>
    <property type="molecule type" value="Genomic_DNA"/>
</dbReference>
<reference evidence="2" key="1">
    <citation type="submission" date="2022-09" db="EMBL/GenBank/DDBJ databases">
        <title>Isolation and characterization of 3-chlorobenzoate degrading bacteria from soils in Shizuoka.</title>
        <authorList>
            <person name="Ifat A."/>
            <person name="Ogawa N."/>
            <person name="Kimbara K."/>
            <person name="Moriuchi R."/>
            <person name="Dohra H."/>
            <person name="Shintani M."/>
        </authorList>
    </citation>
    <scope>NUCLEOTIDE SEQUENCE</scope>
    <source>
        <strain evidence="2">19CS4-2</strain>
    </source>
</reference>
<dbReference type="AlphaFoldDB" id="A0AA37MVM5"/>
<accession>A0AA37MVM5</accession>
<dbReference type="Proteomes" id="UP001055111">
    <property type="component" value="Unassembled WGS sequence"/>
</dbReference>
<organism evidence="2 3">
    <name type="scientific">Caballeronia novacaledonica</name>
    <dbReference type="NCBI Taxonomy" id="1544861"/>
    <lineage>
        <taxon>Bacteria</taxon>
        <taxon>Pseudomonadati</taxon>
        <taxon>Pseudomonadota</taxon>
        <taxon>Betaproteobacteria</taxon>
        <taxon>Burkholderiales</taxon>
        <taxon>Burkholderiaceae</taxon>
        <taxon>Caballeronia</taxon>
    </lineage>
</organism>
<proteinExistence type="predicted"/>
<evidence type="ECO:0000259" key="1">
    <source>
        <dbReference type="Pfam" id="PF09557"/>
    </source>
</evidence>
<evidence type="ECO:0000313" key="2">
    <source>
        <dbReference type="EMBL" id="GJH30899.1"/>
    </source>
</evidence>